<comment type="caution">
    <text evidence="3">The sequence shown here is derived from an EMBL/GenBank/DDBJ whole genome shotgun (WGS) entry which is preliminary data.</text>
</comment>
<dbReference type="PANTHER" id="PTHR28125:SF3">
    <property type="entry name" value="TRANSCRIPTION REGULATOR RUA1 C-TERMINAL DOMAIN-CONTAINING PROTEIN"/>
    <property type="match status" value="1"/>
</dbReference>
<dbReference type="OrthoDB" id="5595379at2759"/>
<evidence type="ECO:0000256" key="1">
    <source>
        <dbReference type="SAM" id="MobiDB-lite"/>
    </source>
</evidence>
<reference evidence="3" key="1">
    <citation type="journal article" date="2020" name="Microb. Genom.">
        <title>Genetic diversity of clinical and environmental Mucorales isolates obtained from an investigation of mucormycosis cases among solid organ transplant recipients.</title>
        <authorList>
            <person name="Nguyen M.H."/>
            <person name="Kaul D."/>
            <person name="Muto C."/>
            <person name="Cheng S.J."/>
            <person name="Richter R.A."/>
            <person name="Bruno V.M."/>
            <person name="Liu G."/>
            <person name="Beyhan S."/>
            <person name="Sundermann A.J."/>
            <person name="Mounaud S."/>
            <person name="Pasculle A.W."/>
            <person name="Nierman W.C."/>
            <person name="Driscoll E."/>
            <person name="Cumbie R."/>
            <person name="Clancy C.J."/>
            <person name="Dupont C.L."/>
        </authorList>
    </citation>
    <scope>NUCLEOTIDE SEQUENCE</scope>
    <source>
        <strain evidence="3">GL16</strain>
    </source>
</reference>
<proteinExistence type="predicted"/>
<gene>
    <name evidence="3" type="ORF">G6F51_000537</name>
</gene>
<feature type="compositionally biased region" description="Low complexity" evidence="1">
    <location>
        <begin position="142"/>
        <end position="157"/>
    </location>
</feature>
<name>A0A9P6YNY4_RHIOR</name>
<feature type="region of interest" description="Disordered" evidence="1">
    <location>
        <begin position="102"/>
        <end position="162"/>
    </location>
</feature>
<evidence type="ECO:0000259" key="2">
    <source>
        <dbReference type="Pfam" id="PF14616"/>
    </source>
</evidence>
<feature type="domain" description="Transcription regulator Rua1 C-terminal" evidence="2">
    <location>
        <begin position="208"/>
        <end position="307"/>
    </location>
</feature>
<evidence type="ECO:0000313" key="4">
    <source>
        <dbReference type="Proteomes" id="UP000717996"/>
    </source>
</evidence>
<evidence type="ECO:0000313" key="3">
    <source>
        <dbReference type="EMBL" id="KAG1553535.1"/>
    </source>
</evidence>
<dbReference type="EMBL" id="JAANIT010000032">
    <property type="protein sequence ID" value="KAG1553535.1"/>
    <property type="molecule type" value="Genomic_DNA"/>
</dbReference>
<dbReference type="InterPro" id="IPR028012">
    <property type="entry name" value="Rua1_C"/>
</dbReference>
<organism evidence="3 4">
    <name type="scientific">Rhizopus oryzae</name>
    <name type="common">Mucormycosis agent</name>
    <name type="synonym">Rhizopus arrhizus var. delemar</name>
    <dbReference type="NCBI Taxonomy" id="64495"/>
    <lineage>
        <taxon>Eukaryota</taxon>
        <taxon>Fungi</taxon>
        <taxon>Fungi incertae sedis</taxon>
        <taxon>Mucoromycota</taxon>
        <taxon>Mucoromycotina</taxon>
        <taxon>Mucoromycetes</taxon>
        <taxon>Mucorales</taxon>
        <taxon>Mucorineae</taxon>
        <taxon>Rhizopodaceae</taxon>
        <taxon>Rhizopus</taxon>
    </lineage>
</organism>
<dbReference type="Pfam" id="PF14616">
    <property type="entry name" value="Rua1_C"/>
    <property type="match status" value="1"/>
</dbReference>
<dbReference type="AlphaFoldDB" id="A0A9P6YNY4"/>
<protein>
    <recommendedName>
        <fullName evidence="2">Transcription regulator Rua1 C-terminal domain-containing protein</fullName>
    </recommendedName>
</protein>
<dbReference type="PANTHER" id="PTHR28125">
    <property type="entry name" value="MEIOTIC EXPRESSION UP-REGULATED PROTEIN 26"/>
    <property type="match status" value="1"/>
</dbReference>
<dbReference type="Proteomes" id="UP000717996">
    <property type="component" value="Unassembled WGS sequence"/>
</dbReference>
<accession>A0A9P6YNY4</accession>
<sequence>MYPSYTKLDTNNTSKTNNHQLVTDHSSYYQAKYMTKDKMIIPSKGQLSWQQSIFLQKKPEQPIAITYSQNQYTPSVQSTPISAMVSKEAIEEVNRQTKKRYMTREQDPISPIASSMSEPIRNNIDHPPVPRKRTKSLQYDRSMTSSPFSSSDGSSNDNNDHHQLVEPANYVTLSNALDSFSDSFYDGVQSHQMLLAMPRRQKLRYEGDHYTPKWVRYTGHLKEGYCDICPSGKWLQLKNSAYWYHKQFYHGISSVTGKPFMKPVDQRLGKGDITEGLCHQCQKFVPVCNSKKKNNYMLWYRHAHKCHLYDKHKLPVKTTNRVSSH</sequence>